<dbReference type="KEGG" id="meiy:MIN45_P1378"/>
<dbReference type="PROSITE" id="PS51257">
    <property type="entry name" value="PROKAR_LIPOPROTEIN"/>
    <property type="match status" value="1"/>
</dbReference>
<evidence type="ECO:0008006" key="5">
    <source>
        <dbReference type="Google" id="ProtNLM"/>
    </source>
</evidence>
<sequence>MSKYQFSRGAVLATAAAAIFSAGCTSQNQAEQEGKAAAAQPQALRPGQAPMQQQGQEAMQGMEGKAKGMMEGMKQRMQGAVDQATEVKVACFGINACKGQSECATPNNACKGMNACKGQGFLYVSLKECEAKGGKVITPSM</sequence>
<protein>
    <recommendedName>
        <fullName evidence="5">Lipoprotein</fullName>
    </recommendedName>
</protein>
<name>A0AAU9BZH8_9GAMM</name>
<evidence type="ECO:0000256" key="1">
    <source>
        <dbReference type="SAM" id="MobiDB-lite"/>
    </source>
</evidence>
<accession>A0AAU9BZH8</accession>
<proteinExistence type="predicted"/>
<feature type="compositionally biased region" description="Low complexity" evidence="1">
    <location>
        <begin position="32"/>
        <end position="72"/>
    </location>
</feature>
<dbReference type="AlphaFoldDB" id="A0AAU9BZH8"/>
<feature type="chain" id="PRO_5043941914" description="Lipoprotein" evidence="2">
    <location>
        <begin position="31"/>
        <end position="141"/>
    </location>
</feature>
<dbReference type="Proteomes" id="UP001321450">
    <property type="component" value="Chromosome"/>
</dbReference>
<keyword evidence="2" id="KW-0732">Signal</keyword>
<feature type="signal peptide" evidence="2">
    <location>
        <begin position="1"/>
        <end position="30"/>
    </location>
</feature>
<reference evidence="4" key="1">
    <citation type="journal article" date="2024" name="Int. J. Syst. Evol. Microbiol.">
        <title>Methylomarinovum tepidoasis sp. nov., a moderately thermophilic methanotroph of the family Methylothermaceae isolated from a deep-sea hydrothermal field.</title>
        <authorList>
            <person name="Hirayama H."/>
            <person name="Takaki Y."/>
            <person name="Abe M."/>
            <person name="Miyazaki M."/>
            <person name="Uematsu K."/>
            <person name="Matsui Y."/>
            <person name="Takai K."/>
        </authorList>
    </citation>
    <scope>NUCLEOTIDE SEQUENCE [LARGE SCALE GENOMIC DNA]</scope>
    <source>
        <strain evidence="4">IN45</strain>
    </source>
</reference>
<gene>
    <name evidence="3" type="ORF">MIN45_P1378</name>
</gene>
<organism evidence="3 4">
    <name type="scientific">Methylomarinovum tepidoasis</name>
    <dbReference type="NCBI Taxonomy" id="2840183"/>
    <lineage>
        <taxon>Bacteria</taxon>
        <taxon>Pseudomonadati</taxon>
        <taxon>Pseudomonadota</taxon>
        <taxon>Gammaproteobacteria</taxon>
        <taxon>Methylococcales</taxon>
        <taxon>Methylothermaceae</taxon>
        <taxon>Methylomarinovum</taxon>
    </lineage>
</organism>
<evidence type="ECO:0000313" key="3">
    <source>
        <dbReference type="EMBL" id="BCX89008.1"/>
    </source>
</evidence>
<evidence type="ECO:0000313" key="4">
    <source>
        <dbReference type="Proteomes" id="UP001321450"/>
    </source>
</evidence>
<dbReference type="EMBL" id="AP024718">
    <property type="protein sequence ID" value="BCX89008.1"/>
    <property type="molecule type" value="Genomic_DNA"/>
</dbReference>
<keyword evidence="4" id="KW-1185">Reference proteome</keyword>
<evidence type="ECO:0000256" key="2">
    <source>
        <dbReference type="SAM" id="SignalP"/>
    </source>
</evidence>
<feature type="region of interest" description="Disordered" evidence="1">
    <location>
        <begin position="32"/>
        <end position="77"/>
    </location>
</feature>
<dbReference type="RefSeq" id="WP_286291258.1">
    <property type="nucleotide sequence ID" value="NZ_AP024718.1"/>
</dbReference>